<dbReference type="InterPro" id="IPR014507">
    <property type="entry name" value="Baseplate_assembly_J_pred"/>
</dbReference>
<dbReference type="EMBL" id="CP017258">
    <property type="protein sequence ID" value="AQW87899.1"/>
    <property type="molecule type" value="Genomic_DNA"/>
</dbReference>
<evidence type="ECO:0000313" key="3">
    <source>
        <dbReference type="Proteomes" id="UP000190868"/>
    </source>
</evidence>
<dbReference type="Proteomes" id="UP000190868">
    <property type="component" value="Chromosome"/>
</dbReference>
<dbReference type="KEGG" id="cpin:CPIN18020_0240"/>
<accession>A0A1S6U878</accession>
<gene>
    <name evidence="2" type="ORF">CPIN18021_1100</name>
</gene>
<evidence type="ECO:0000313" key="2">
    <source>
        <dbReference type="EMBL" id="AQW87899.1"/>
    </source>
</evidence>
<dbReference type="Pfam" id="PF26078">
    <property type="entry name" value="Baseplate_J_M"/>
    <property type="match status" value="1"/>
</dbReference>
<dbReference type="InterPro" id="IPR058531">
    <property type="entry name" value="Baseplate_J_M"/>
</dbReference>
<feature type="domain" description="Baseplate J-like central" evidence="1">
    <location>
        <begin position="205"/>
        <end position="273"/>
    </location>
</feature>
<sequence length="361" mass="40688">MSFLKKLPAPKMIEELDFNSVLNDVKKLFKSYLNDDEIELLESDRFAALLEVIAYRELLLRARINEAVKSMLLGFAKESDLDNVVAIYGIERLKGEKPHSSVKFTLSSTRESNTLIPKGTILVSDDAKKAMLKDDVIIAKGELEAEGKMILNEFVKESKVKCEFIQTPFPFVLKAKQLSGFDGGTDAENDERLRERAILSLERFSTAGAKKAYIYQAMSATPKVEEVSVSNGGAGVVNVFLKTTDMSENTREEVATYLNAERRRPLTDNVVVKNATINEITIRAELELHDMFMQDEIDKNIKENKKSLSLGEDLNLSYVYKILHTSGVYRVNLSEPSADIKISDDSFVRINYELSYTRAKL</sequence>
<evidence type="ECO:0000259" key="1">
    <source>
        <dbReference type="Pfam" id="PF26078"/>
    </source>
</evidence>
<proteinExistence type="predicted"/>
<dbReference type="GeneID" id="56565880"/>
<dbReference type="AlphaFoldDB" id="A0A1S6U878"/>
<name>A0A1S6U878_9BACT</name>
<organism evidence="2 3">
    <name type="scientific">Campylobacter pinnipediorum subsp. caledonicus</name>
    <dbReference type="NCBI Taxonomy" id="1874362"/>
    <lineage>
        <taxon>Bacteria</taxon>
        <taxon>Pseudomonadati</taxon>
        <taxon>Campylobacterota</taxon>
        <taxon>Epsilonproteobacteria</taxon>
        <taxon>Campylobacterales</taxon>
        <taxon>Campylobacteraceae</taxon>
        <taxon>Campylobacter</taxon>
    </lineage>
</organism>
<dbReference type="PIRSF" id="PIRSF020481">
    <property type="entry name" value="BAP"/>
    <property type="match status" value="1"/>
</dbReference>
<dbReference type="RefSeq" id="WP_078422810.1">
    <property type="nucleotide sequence ID" value="NZ_CP017018.1"/>
</dbReference>
<reference evidence="3" key="1">
    <citation type="submission" date="2016-09" db="EMBL/GenBank/DDBJ databases">
        <title>Comparative genomics of the Campylobacter concisus group.</title>
        <authorList>
            <person name="Miller W.G."/>
            <person name="Yee E."/>
            <person name="Chapman M.H."/>
            <person name="Huynh S."/>
            <person name="Bono J.L."/>
            <person name="On S.L.W."/>
            <person name="StLeger J."/>
            <person name="Foster G."/>
            <person name="Parker C.T."/>
        </authorList>
    </citation>
    <scope>NUCLEOTIDE SEQUENCE [LARGE SCALE GENOMIC DNA]</scope>
    <source>
        <strain evidence="3">RM18021</strain>
    </source>
</reference>
<protein>
    <submittedName>
        <fullName evidence="2">Phage baseplate assembly protein J, putative</fullName>
    </submittedName>
</protein>
<keyword evidence="3" id="KW-1185">Reference proteome</keyword>